<dbReference type="KEGG" id="tact:SG35_019465"/>
<name>A0AAE9YN86_9GAMM</name>
<dbReference type="Pfam" id="PF13432">
    <property type="entry name" value="TPR_16"/>
    <property type="match status" value="2"/>
</dbReference>
<accession>A0AAE9YN86</accession>
<evidence type="ECO:0000313" key="2">
    <source>
        <dbReference type="EMBL" id="WDD97483.1"/>
    </source>
</evidence>
<feature type="compositionally biased region" description="Basic and acidic residues" evidence="1">
    <location>
        <begin position="67"/>
        <end position="81"/>
    </location>
</feature>
<dbReference type="SUPFAM" id="SSF48452">
    <property type="entry name" value="TPR-like"/>
    <property type="match status" value="2"/>
</dbReference>
<evidence type="ECO:0000256" key="1">
    <source>
        <dbReference type="SAM" id="MobiDB-lite"/>
    </source>
</evidence>
<gene>
    <name evidence="2" type="ORF">SG35_019465</name>
</gene>
<sequence length="434" mass="48655">MMPDKILLKAPGGISRLIPRLLPPLCLCMITALLSACSEPVVSAYQQDMQQLQQNIAKLNAQLGLETDDKNSNENTEKEAANKNTANIPPPAIIQAPGQLLIKLSELYHKKAVLTGRYQDYQKLELLLNKMSGQLNNPPALRYAKANFNAGMHRFDNAISLLDSLPPQAQESTPVRALRLDIALQLGQYRQAESQLQALIADAPGWENLVRLAHYSLNTGEPDRARALYQQAGEMLSAKQLYQYAWVKLQQGLLELEQENYDLALAFYQTADRAYSGYWLIEEHIAEILTLTGKKQEAEGMYRALVSENPNPELKLALADLLLEQNGQTEEAEQLHNEAMAEFTLRQQMYPEAAAGHFVERLLTLEQTHPALLSSAQLNFNARPNADSKTLLAKSYLKLGQTKQAEQLYRQILSTPWRNPGIEELARGLEKTLE</sequence>
<evidence type="ECO:0000313" key="3">
    <source>
        <dbReference type="Proteomes" id="UP000032568"/>
    </source>
</evidence>
<dbReference type="RefSeq" id="WP_044831985.1">
    <property type="nucleotide sequence ID" value="NZ_CP059735.1"/>
</dbReference>
<dbReference type="InterPro" id="IPR011990">
    <property type="entry name" value="TPR-like_helical_dom_sf"/>
</dbReference>
<dbReference type="Gene3D" id="1.25.40.10">
    <property type="entry name" value="Tetratricopeptide repeat domain"/>
    <property type="match status" value="1"/>
</dbReference>
<dbReference type="AlphaFoldDB" id="A0AAE9YN86"/>
<proteinExistence type="predicted"/>
<organism evidence="2 3">
    <name type="scientific">Thalassomonas actiniarum</name>
    <dbReference type="NCBI Taxonomy" id="485447"/>
    <lineage>
        <taxon>Bacteria</taxon>
        <taxon>Pseudomonadati</taxon>
        <taxon>Pseudomonadota</taxon>
        <taxon>Gammaproteobacteria</taxon>
        <taxon>Alteromonadales</taxon>
        <taxon>Colwelliaceae</taxon>
        <taxon>Thalassomonas</taxon>
    </lineage>
</organism>
<dbReference type="Proteomes" id="UP000032568">
    <property type="component" value="Chromosome"/>
</dbReference>
<feature type="region of interest" description="Disordered" evidence="1">
    <location>
        <begin position="65"/>
        <end position="90"/>
    </location>
</feature>
<protein>
    <submittedName>
        <fullName evidence="2">Tetratricopeptide repeat protein</fullName>
    </submittedName>
</protein>
<reference evidence="2 3" key="1">
    <citation type="journal article" date="2015" name="Genome Announc.">
        <title>Draft Genome Sequences of Marine Isolates of Thalassomonas viridans and Thalassomonas actiniarum.</title>
        <authorList>
            <person name="Olonade I."/>
            <person name="van Zyl L.J."/>
            <person name="Trindade M."/>
        </authorList>
    </citation>
    <scope>NUCLEOTIDE SEQUENCE [LARGE SCALE GENOMIC DNA]</scope>
    <source>
        <strain evidence="2 3">A5K-106</strain>
    </source>
</reference>
<dbReference type="EMBL" id="CP059735">
    <property type="protein sequence ID" value="WDD97483.1"/>
    <property type="molecule type" value="Genomic_DNA"/>
</dbReference>
<keyword evidence="3" id="KW-1185">Reference proteome</keyword>
<reference evidence="2 3" key="2">
    <citation type="journal article" date="2022" name="Mar. Drugs">
        <title>Bioassay-Guided Fractionation Leads to the Detection of Cholic Acid Generated by the Rare Thalassomonas sp.</title>
        <authorList>
            <person name="Pheiffer F."/>
            <person name="Schneider Y.K."/>
            <person name="Hansen E.H."/>
            <person name="Andersen J.H."/>
            <person name="Isaksson J."/>
            <person name="Busche T."/>
            <person name="R C."/>
            <person name="Kalinowski J."/>
            <person name="Zyl L.V."/>
            <person name="Trindade M."/>
        </authorList>
    </citation>
    <scope>NUCLEOTIDE SEQUENCE [LARGE SCALE GENOMIC DNA]</scope>
    <source>
        <strain evidence="2 3">A5K-106</strain>
    </source>
</reference>
<dbReference type="Pfam" id="PF13174">
    <property type="entry name" value="TPR_6"/>
    <property type="match status" value="1"/>
</dbReference>
<dbReference type="InterPro" id="IPR019734">
    <property type="entry name" value="TPR_rpt"/>
</dbReference>